<evidence type="ECO:0000256" key="1">
    <source>
        <dbReference type="ARBA" id="ARBA00004651"/>
    </source>
</evidence>
<dbReference type="EMBL" id="FRAP01000021">
    <property type="protein sequence ID" value="SHL22522.1"/>
    <property type="molecule type" value="Genomic_DNA"/>
</dbReference>
<comment type="subcellular location">
    <subcellularLocation>
        <location evidence="1">Cell membrane</location>
        <topology evidence="1">Multi-pass membrane protein</topology>
    </subcellularLocation>
</comment>
<organism evidence="9 10">
    <name type="scientific">Pseudonocardia thermophila</name>
    <dbReference type="NCBI Taxonomy" id="1848"/>
    <lineage>
        <taxon>Bacteria</taxon>
        <taxon>Bacillati</taxon>
        <taxon>Actinomycetota</taxon>
        <taxon>Actinomycetes</taxon>
        <taxon>Pseudonocardiales</taxon>
        <taxon>Pseudonocardiaceae</taxon>
        <taxon>Pseudonocardia</taxon>
    </lineage>
</organism>
<feature type="compositionally biased region" description="Low complexity" evidence="7">
    <location>
        <begin position="852"/>
        <end position="867"/>
    </location>
</feature>
<dbReference type="Proteomes" id="UP000184363">
    <property type="component" value="Unassembled WGS sequence"/>
</dbReference>
<dbReference type="PANTHER" id="PTHR30250:SF10">
    <property type="entry name" value="LIPOPOLYSACCHARIDE BIOSYNTHESIS PROTEIN WZXC"/>
    <property type="match status" value="1"/>
</dbReference>
<dbReference type="PANTHER" id="PTHR30250">
    <property type="entry name" value="PST FAMILY PREDICTED COLANIC ACID TRANSPORTER"/>
    <property type="match status" value="1"/>
</dbReference>
<evidence type="ECO:0000256" key="3">
    <source>
        <dbReference type="ARBA" id="ARBA00022475"/>
    </source>
</evidence>
<feature type="transmembrane region" description="Helical" evidence="8">
    <location>
        <begin position="217"/>
        <end position="238"/>
    </location>
</feature>
<feature type="region of interest" description="Disordered" evidence="7">
    <location>
        <begin position="637"/>
        <end position="893"/>
    </location>
</feature>
<feature type="transmembrane region" description="Helical" evidence="8">
    <location>
        <begin position="192"/>
        <end position="211"/>
    </location>
</feature>
<dbReference type="OrthoDB" id="3609824at2"/>
<evidence type="ECO:0000313" key="10">
    <source>
        <dbReference type="Proteomes" id="UP000184363"/>
    </source>
</evidence>
<feature type="transmembrane region" description="Helical" evidence="8">
    <location>
        <begin position="76"/>
        <end position="93"/>
    </location>
</feature>
<evidence type="ECO:0000256" key="6">
    <source>
        <dbReference type="ARBA" id="ARBA00023136"/>
    </source>
</evidence>
<feature type="transmembrane region" description="Helical" evidence="8">
    <location>
        <begin position="45"/>
        <end position="70"/>
    </location>
</feature>
<proteinExistence type="inferred from homology"/>
<feature type="transmembrane region" description="Helical" evidence="8">
    <location>
        <begin position="114"/>
        <end position="141"/>
    </location>
</feature>
<feature type="transmembrane region" description="Helical" evidence="8">
    <location>
        <begin position="331"/>
        <end position="355"/>
    </location>
</feature>
<feature type="transmembrane region" description="Helical" evidence="8">
    <location>
        <begin position="452"/>
        <end position="473"/>
    </location>
</feature>
<feature type="region of interest" description="Disordered" evidence="7">
    <location>
        <begin position="1"/>
        <end position="30"/>
    </location>
</feature>
<evidence type="ECO:0000256" key="2">
    <source>
        <dbReference type="ARBA" id="ARBA00007430"/>
    </source>
</evidence>
<comment type="similarity">
    <text evidence="2">Belongs to the polysaccharide synthase family.</text>
</comment>
<sequence>MTSSVDIEKRPDGKRPGWRERARLSTERAVGPPDMEGLSNTLKRGALYSAAAMVFGQVISFVQTLVLAHLLTPTDLGLFVAGTLLSGFLISVSEGGLRGALIQRENDVARAADTVFWATAGTGVLLALVAVGTAPIVGMIADFGPELTGTVVAIAAANAGTMILHALTNVPDGLMQRQFNFRRRLIVDPARMLVFAVVSITFAAMGYGAWAQVIGNYAAMFTWVVLSWWFSGWWPGFAKPSYKLWREMAKFAFPLLLEGIVDKIRTSAESALIARGLSADPLGNYRYGQRLSLIPGNAVVQIGSYVLFPAFSRLASEPDRLRNAFIRGLQWAWIASAAVAGLVVAVGEPAVVLLLGEKWRGAGIAFVALAGYGPGIALQAAGSEAIKATGRSQLLNWTTATSIVLGLGLLVALMPPFGLVGVGLAASATELVVGVVILVLTYKVIPYSIPTVVRVIVPPLVMAAIAGAVTGYLEHVIINADQMNRFLGILVLVGESLLFLVIFLAGMAAVEPKLARRAVKAIKAKLLRRGGEDEEDEDDGVERPDPLLDPPTMLIPVFTADETMEFGRRQIRDWGSPTAQTMVLPLIRPQLQKQRQQPQQARLAEADVAVDRAEDAIQAGERIPVGSLDALEGPTEAALPARNNGPAGHPHAGPPLPPGRPQRPVPAPPAPGRHGPVRPAGPPRGGVPGSPPSPPYGTARPPAPVGGSRVPRQAPPNGGRGPRPPTPPRDRPTGRPPVASPGGAAPYPQQPPQQGPPQRPVPPPQGPPGAPRRQMPPPPPRRQGPPPPGPQQAARGPQQQAGQPPRRHRYIDDSGPLPGAPSPVPRRRLDEPRPAQHRAGRQSTDRPTADRQSAGQQSAGQQSAEGGVDSAGPTPETPVPTADRRGQHPEGRP</sequence>
<dbReference type="InterPro" id="IPR050833">
    <property type="entry name" value="Poly_Biosynth_Transport"/>
</dbReference>
<accession>A0A1M6YWS5</accession>
<evidence type="ECO:0000256" key="4">
    <source>
        <dbReference type="ARBA" id="ARBA00022692"/>
    </source>
</evidence>
<keyword evidence="6 8" id="KW-0472">Membrane</keyword>
<feature type="compositionally biased region" description="Pro residues" evidence="7">
    <location>
        <begin position="652"/>
        <end position="671"/>
    </location>
</feature>
<name>A0A1M6YWS5_PSETH</name>
<evidence type="ECO:0000256" key="5">
    <source>
        <dbReference type="ARBA" id="ARBA00022989"/>
    </source>
</evidence>
<evidence type="ECO:0000256" key="8">
    <source>
        <dbReference type="SAM" id="Phobius"/>
    </source>
</evidence>
<keyword evidence="10" id="KW-1185">Reference proteome</keyword>
<evidence type="ECO:0000313" key="9">
    <source>
        <dbReference type="EMBL" id="SHL22522.1"/>
    </source>
</evidence>
<keyword evidence="3" id="KW-1003">Cell membrane</keyword>
<feature type="region of interest" description="Disordered" evidence="7">
    <location>
        <begin position="531"/>
        <end position="551"/>
    </location>
</feature>
<keyword evidence="4 8" id="KW-0812">Transmembrane</keyword>
<reference evidence="9 10" key="1">
    <citation type="submission" date="2016-11" db="EMBL/GenBank/DDBJ databases">
        <authorList>
            <person name="Jaros S."/>
            <person name="Januszkiewicz K."/>
            <person name="Wedrychowicz H."/>
        </authorList>
    </citation>
    <scope>NUCLEOTIDE SEQUENCE [LARGE SCALE GENOMIC DNA]</scope>
    <source>
        <strain evidence="9 10">DSM 43832</strain>
    </source>
</reference>
<feature type="transmembrane region" description="Helical" evidence="8">
    <location>
        <begin position="485"/>
        <end position="510"/>
    </location>
</feature>
<feature type="transmembrane region" description="Helical" evidence="8">
    <location>
        <begin position="361"/>
        <end position="382"/>
    </location>
</feature>
<dbReference type="CDD" id="cd13127">
    <property type="entry name" value="MATE_tuaB_like"/>
    <property type="match status" value="1"/>
</dbReference>
<dbReference type="Pfam" id="PF13440">
    <property type="entry name" value="Polysacc_synt_3"/>
    <property type="match status" value="1"/>
</dbReference>
<dbReference type="STRING" id="1848.SAMN05443637_121117"/>
<gene>
    <name evidence="9" type="ORF">SAMN05443637_121117</name>
</gene>
<evidence type="ECO:0000256" key="7">
    <source>
        <dbReference type="SAM" id="MobiDB-lite"/>
    </source>
</evidence>
<protein>
    <submittedName>
        <fullName evidence="9">Membrane protein involved in the export of O-antigen and teichoic acid</fullName>
    </submittedName>
</protein>
<dbReference type="RefSeq" id="WP_073459618.1">
    <property type="nucleotide sequence ID" value="NZ_FRAP01000021.1"/>
</dbReference>
<feature type="transmembrane region" description="Helical" evidence="8">
    <location>
        <begin position="419"/>
        <end position="440"/>
    </location>
</feature>
<dbReference type="GO" id="GO:0005886">
    <property type="term" value="C:plasma membrane"/>
    <property type="evidence" value="ECO:0007669"/>
    <property type="project" value="UniProtKB-SubCell"/>
</dbReference>
<feature type="compositionally biased region" description="Basic and acidic residues" evidence="7">
    <location>
        <begin position="882"/>
        <end position="893"/>
    </location>
</feature>
<feature type="compositionally biased region" description="Pro residues" evidence="7">
    <location>
        <begin position="748"/>
        <end position="790"/>
    </location>
</feature>
<dbReference type="AlphaFoldDB" id="A0A1M6YWS5"/>
<feature type="compositionally biased region" description="Low complexity" evidence="7">
    <location>
        <begin position="791"/>
        <end position="804"/>
    </location>
</feature>
<feature type="transmembrane region" description="Helical" evidence="8">
    <location>
        <begin position="147"/>
        <end position="171"/>
    </location>
</feature>
<feature type="compositionally biased region" description="Basic and acidic residues" evidence="7">
    <location>
        <begin position="1"/>
        <end position="26"/>
    </location>
</feature>
<keyword evidence="5 8" id="KW-1133">Transmembrane helix</keyword>
<feature type="transmembrane region" description="Helical" evidence="8">
    <location>
        <begin position="394"/>
        <end position="413"/>
    </location>
</feature>